<feature type="domain" description="HTH bat-type" evidence="3">
    <location>
        <begin position="150"/>
        <end position="202"/>
    </location>
</feature>
<dbReference type="GeneID" id="76630427"/>
<evidence type="ECO:0000256" key="1">
    <source>
        <dbReference type="ARBA" id="ARBA00023015"/>
    </source>
</evidence>
<dbReference type="RefSeq" id="WP_267161131.1">
    <property type="nucleotide sequence ID" value="NZ_CP112972.1"/>
</dbReference>
<sequence>MPTARLTITIPDDIWVGNLSRRYADAAFEILTAFPKEKGGVALAEITAEDGEQIVTEMAAYEAVPDVDLLKETEDTLLVQFETSEPILLLPVKEAGTPLELPFTVTDGNVDWEITATQDRLSRLADQLREFDIAFDVRSVTHEIETTQLLTDRQVEILTHAVETGYYDTPRTNTLTDLAEELGLAKSTCSETLHRAEEKVIKQFTNDVDYIDTDAIGLSQD</sequence>
<keyword evidence="1" id="KW-0805">Transcription regulation</keyword>
<proteinExistence type="predicted"/>
<comment type="caution">
    <text evidence="4">The sequence shown here is derived from an EMBL/GenBank/DDBJ whole genome shotgun (WGS) entry which is preliminary data.</text>
</comment>
<keyword evidence="2" id="KW-0804">Transcription</keyword>
<name>A0ABD5VZI7_9EURY</name>
<accession>A0ABD5VZI7</accession>
<dbReference type="Pfam" id="PF04967">
    <property type="entry name" value="HTH_10"/>
    <property type="match status" value="1"/>
</dbReference>
<dbReference type="AlphaFoldDB" id="A0ABD5VZI7"/>
<evidence type="ECO:0000259" key="3">
    <source>
        <dbReference type="Pfam" id="PF04967"/>
    </source>
</evidence>
<gene>
    <name evidence="4" type="ORF">ACFQQG_09910</name>
</gene>
<evidence type="ECO:0000313" key="4">
    <source>
        <dbReference type="EMBL" id="MFC7058435.1"/>
    </source>
</evidence>
<dbReference type="PANTHER" id="PTHR34236:SF1">
    <property type="entry name" value="DIMETHYL SULFOXIDE REDUCTASE TRANSCRIPTIONAL ACTIVATOR"/>
    <property type="match status" value="1"/>
</dbReference>
<dbReference type="InterPro" id="IPR007050">
    <property type="entry name" value="HTH_bacterioopsin"/>
</dbReference>
<dbReference type="EMBL" id="JBHSZI010000001">
    <property type="protein sequence ID" value="MFC7058435.1"/>
    <property type="molecule type" value="Genomic_DNA"/>
</dbReference>
<organism evidence="4 5">
    <name type="scientific">Halovenus salina</name>
    <dbReference type="NCBI Taxonomy" id="1510225"/>
    <lineage>
        <taxon>Archaea</taxon>
        <taxon>Methanobacteriati</taxon>
        <taxon>Methanobacteriota</taxon>
        <taxon>Stenosarchaea group</taxon>
        <taxon>Halobacteria</taxon>
        <taxon>Halobacteriales</taxon>
        <taxon>Haloarculaceae</taxon>
        <taxon>Halovenus</taxon>
    </lineage>
</organism>
<reference evidence="4 5" key="1">
    <citation type="journal article" date="2019" name="Int. J. Syst. Evol. Microbiol.">
        <title>The Global Catalogue of Microorganisms (GCM) 10K type strain sequencing project: providing services to taxonomists for standard genome sequencing and annotation.</title>
        <authorList>
            <consortium name="The Broad Institute Genomics Platform"/>
            <consortium name="The Broad Institute Genome Sequencing Center for Infectious Disease"/>
            <person name="Wu L."/>
            <person name="Ma J."/>
        </authorList>
    </citation>
    <scope>NUCLEOTIDE SEQUENCE [LARGE SCALE GENOMIC DNA]</scope>
    <source>
        <strain evidence="4 5">JCM 30072</strain>
    </source>
</reference>
<evidence type="ECO:0000256" key="2">
    <source>
        <dbReference type="ARBA" id="ARBA00023163"/>
    </source>
</evidence>
<dbReference type="Proteomes" id="UP001596445">
    <property type="component" value="Unassembled WGS sequence"/>
</dbReference>
<protein>
    <submittedName>
        <fullName evidence="4">Helix-turn-helix domain-containing protein</fullName>
    </submittedName>
</protein>
<dbReference type="PANTHER" id="PTHR34236">
    <property type="entry name" value="DIMETHYL SULFOXIDE REDUCTASE TRANSCRIPTIONAL ACTIVATOR"/>
    <property type="match status" value="1"/>
</dbReference>
<evidence type="ECO:0000313" key="5">
    <source>
        <dbReference type="Proteomes" id="UP001596445"/>
    </source>
</evidence>
<keyword evidence="5" id="KW-1185">Reference proteome</keyword>